<dbReference type="EMBL" id="JAAIUW010000009">
    <property type="protein sequence ID" value="KAF7815229.1"/>
    <property type="molecule type" value="Genomic_DNA"/>
</dbReference>
<accession>A0A834T3S5</accession>
<dbReference type="AlphaFoldDB" id="A0A834T3S5"/>
<evidence type="ECO:0000259" key="1">
    <source>
        <dbReference type="Pfam" id="PF24626"/>
    </source>
</evidence>
<keyword evidence="3" id="KW-1185">Reference proteome</keyword>
<evidence type="ECO:0000313" key="2">
    <source>
        <dbReference type="EMBL" id="KAF7815229.1"/>
    </source>
</evidence>
<dbReference type="Proteomes" id="UP000634136">
    <property type="component" value="Unassembled WGS sequence"/>
</dbReference>
<keyword evidence="2" id="KW-0695">RNA-directed DNA polymerase</keyword>
<dbReference type="OrthoDB" id="5554229at2759"/>
<name>A0A834T3S5_9FABA</name>
<dbReference type="InterPro" id="IPR056924">
    <property type="entry name" value="SH3_Tf2-1"/>
</dbReference>
<dbReference type="GO" id="GO:0003964">
    <property type="term" value="F:RNA-directed DNA polymerase activity"/>
    <property type="evidence" value="ECO:0007669"/>
    <property type="project" value="UniProtKB-KW"/>
</dbReference>
<sequence>MKAVVDKKRYEKEFEEGGWIAQKIGAVAYILLLPKESRVQPIFHVSRLKEFKGTLPVKAMELPEDPLPFVQ</sequence>
<organism evidence="2 3">
    <name type="scientific">Senna tora</name>
    <dbReference type="NCBI Taxonomy" id="362788"/>
    <lineage>
        <taxon>Eukaryota</taxon>
        <taxon>Viridiplantae</taxon>
        <taxon>Streptophyta</taxon>
        <taxon>Embryophyta</taxon>
        <taxon>Tracheophyta</taxon>
        <taxon>Spermatophyta</taxon>
        <taxon>Magnoliopsida</taxon>
        <taxon>eudicotyledons</taxon>
        <taxon>Gunneridae</taxon>
        <taxon>Pentapetalae</taxon>
        <taxon>rosids</taxon>
        <taxon>fabids</taxon>
        <taxon>Fabales</taxon>
        <taxon>Fabaceae</taxon>
        <taxon>Caesalpinioideae</taxon>
        <taxon>Cassia clade</taxon>
        <taxon>Senna</taxon>
    </lineage>
</organism>
<dbReference type="Pfam" id="PF24626">
    <property type="entry name" value="SH3_Tf2-1"/>
    <property type="match status" value="1"/>
</dbReference>
<protein>
    <submittedName>
        <fullName evidence="2">Reverse transcriptase</fullName>
    </submittedName>
</protein>
<feature type="domain" description="Tf2-1-like SH3-like" evidence="1">
    <location>
        <begin position="20"/>
        <end position="51"/>
    </location>
</feature>
<reference evidence="2" key="1">
    <citation type="submission" date="2020-09" db="EMBL/GenBank/DDBJ databases">
        <title>Genome-Enabled Discovery of Anthraquinone Biosynthesis in Senna tora.</title>
        <authorList>
            <person name="Kang S.-H."/>
            <person name="Pandey R.P."/>
            <person name="Lee C.-M."/>
            <person name="Sim J.-S."/>
            <person name="Jeong J.-T."/>
            <person name="Choi B.-S."/>
            <person name="Jung M."/>
            <person name="Ginzburg D."/>
            <person name="Zhao K."/>
            <person name="Won S.Y."/>
            <person name="Oh T.-J."/>
            <person name="Yu Y."/>
            <person name="Kim N.-H."/>
            <person name="Lee O.R."/>
            <person name="Lee T.-H."/>
            <person name="Bashyal P."/>
            <person name="Kim T.-S."/>
            <person name="Lee W.-H."/>
            <person name="Kawkins C."/>
            <person name="Kim C.-K."/>
            <person name="Kim J.S."/>
            <person name="Ahn B.O."/>
            <person name="Rhee S.Y."/>
            <person name="Sohng J.K."/>
        </authorList>
    </citation>
    <scope>NUCLEOTIDE SEQUENCE</scope>
    <source>
        <tissue evidence="2">Leaf</tissue>
    </source>
</reference>
<gene>
    <name evidence="2" type="ORF">G2W53_029198</name>
</gene>
<keyword evidence="2" id="KW-0808">Transferase</keyword>
<evidence type="ECO:0000313" key="3">
    <source>
        <dbReference type="Proteomes" id="UP000634136"/>
    </source>
</evidence>
<comment type="caution">
    <text evidence="2">The sequence shown here is derived from an EMBL/GenBank/DDBJ whole genome shotgun (WGS) entry which is preliminary data.</text>
</comment>
<proteinExistence type="predicted"/>
<keyword evidence="2" id="KW-0548">Nucleotidyltransferase</keyword>